<dbReference type="Pfam" id="PF25183">
    <property type="entry name" value="OMP_b-brl_4"/>
    <property type="match status" value="2"/>
</dbReference>
<evidence type="ECO:0000259" key="2">
    <source>
        <dbReference type="Pfam" id="PF25183"/>
    </source>
</evidence>
<dbReference type="KEGG" id="acm:AciX9_1275"/>
<dbReference type="OrthoDB" id="97893at2"/>
<feature type="signal peptide" evidence="1">
    <location>
        <begin position="1"/>
        <end position="27"/>
    </location>
</feature>
<dbReference type="AlphaFoldDB" id="E8X573"/>
<dbReference type="SUPFAM" id="SSF56935">
    <property type="entry name" value="Porins"/>
    <property type="match status" value="1"/>
</dbReference>
<protein>
    <recommendedName>
        <fullName evidence="2">TonB-dependent transporter Oar-like beta-barrel domain-containing protein</fullName>
    </recommendedName>
</protein>
<proteinExistence type="predicted"/>
<dbReference type="InterPro" id="IPR057601">
    <property type="entry name" value="Oar-like_b-barrel"/>
</dbReference>
<dbReference type="EMBL" id="CP002480">
    <property type="protein sequence ID" value="ADW68337.1"/>
    <property type="molecule type" value="Genomic_DNA"/>
</dbReference>
<name>E8X573_GRATM</name>
<sequence>MRTRSTRLNAALLFALPLAAISAPLIAQNNTSSLSGTVTDNTGAIVPGANISIENAATNKTQTTQSQSKGEFSFDQIAPGTYQVHVTAPGFSEQLQKVELLVATPVKLTFKLSVGTSEVVNVETNLAEVNTTDATLGKAFNSAQVQNLPYLANNVTYLLSLQPGVLALDSGAQTGGLNTDPRTGIVNGARQDQSNITLDGVDNNDQVFGYAFNGALRSTRDSVEEFRVTTTNANADSGRSSGAQVSLVTRSGTNTFHGSAYEFYRDPATTSNNWFNKQAQLNSGLPNTAAKVLEHTYGASFGMPIKKDKLFFFAAYEGFKQASSILVSQTVPSVLGGAGLVTGNVVYSACPTSATCQNGTVLKTLTPADIASLDGRASDSACTPISACAAPSTNAAAVAYFKTFPLANSNATGDGYNTGTYNFTSPAPVHQITNIVRLDYNLSPKQTLFVRGNLQSDNQAAALQFPGQVGASNTYGNNKGIAAGDIWNISDHLINNARYGFTRLGNANRGTADFSKPYVEFGAFATRTPETTTTIYDVTTNNFADDITYTKGRHTIQAGVNLYFISNGQYFDSPLLSLAIIDPNLLATAAIANQGGTLDPGAFACADCGTVSSSFQNFYNSSIIANVGAITRSQSGTEFALTNNSLVPLGAGVVPTHTFVNKEQEYFIQDQWKATQHLTLTFGLRYVYLGVPYEKNGQQIAPTIPLDTFLANRESAAAAGSAYTTRISFRASGSPNGQPNFWTPQKANFAPRVAFAYSTPDNKSSIRGGFSLAYDHFGSGVIDSYQSNANSLLSLSKANRTSFSDINTSPRFTGYNIVPPVPGATTALQLPNTPADSAFSFDTSINDHQKTPYAESFNLTLEHEFHHNLDVTASYVGRLGRHLLSNIDVAQPTNLVDPASGQSYFQAATAYAKLIDAGVSPATIQNTGYFKNVFPNLTYQYQAATSSTPALYYYGAQAYYASLADNRGNETNALFNADTDPTTSPAGQSFRFFYPQTSSIYVQSTIGTSNYHALQLSVRQALGHGFEYDINYTYAKSMDLGSDPERSGEGASPILNTFSPAQMYGVSDFDVRHNITANYTLPLPFGAGQMFLHNGGLLERIIGGFQLNGVVHYSTGFPFSAVAANTYGTNFAFSSNMVQTGPIPTGGHHYDAPNLTETALNGVTSAQALANLRFAYPGESGQRNNFRADGYLSIDDGLSKSFRTFREQQFRISAEVFNVLNTNRFNSGGGNNPALQTDGTSSNFGAYIGGPNALLLQPRQMQFSGKYIF</sequence>
<evidence type="ECO:0000256" key="1">
    <source>
        <dbReference type="SAM" id="SignalP"/>
    </source>
</evidence>
<accession>E8X573</accession>
<dbReference type="HOGENOM" id="CLU_006298_0_0_0"/>
<reference evidence="4" key="1">
    <citation type="submission" date="2011-01" db="EMBL/GenBank/DDBJ databases">
        <title>Complete sequence of chromosome of Acidobacterium sp. MP5ACTX9.</title>
        <authorList>
            <consortium name="US DOE Joint Genome Institute"/>
            <person name="Lucas S."/>
            <person name="Copeland A."/>
            <person name="Lapidus A."/>
            <person name="Cheng J.-F."/>
            <person name="Goodwin L."/>
            <person name="Pitluck S."/>
            <person name="Teshima H."/>
            <person name="Detter J.C."/>
            <person name="Han C."/>
            <person name="Tapia R."/>
            <person name="Land M."/>
            <person name="Hauser L."/>
            <person name="Kyrpides N."/>
            <person name="Ivanova N."/>
            <person name="Ovchinnikova G."/>
            <person name="Pagani I."/>
            <person name="Rawat S.R."/>
            <person name="Mannisto M."/>
            <person name="Haggblom M.M."/>
            <person name="Woyke T."/>
        </authorList>
    </citation>
    <scope>NUCLEOTIDE SEQUENCE [LARGE SCALE GENOMIC DNA]</scope>
    <source>
        <strain evidence="4">MP5ACTX9</strain>
    </source>
</reference>
<organism evidence="4">
    <name type="scientific">Granulicella tundricola (strain ATCC BAA-1859 / DSM 23138 / MP5ACTX9)</name>
    <dbReference type="NCBI Taxonomy" id="1198114"/>
    <lineage>
        <taxon>Bacteria</taxon>
        <taxon>Pseudomonadati</taxon>
        <taxon>Acidobacteriota</taxon>
        <taxon>Terriglobia</taxon>
        <taxon>Terriglobales</taxon>
        <taxon>Acidobacteriaceae</taxon>
        <taxon>Granulicella</taxon>
    </lineage>
</organism>
<dbReference type="InterPro" id="IPR008969">
    <property type="entry name" value="CarboxyPept-like_regulatory"/>
</dbReference>
<feature type="domain" description="TonB-dependent transporter Oar-like beta-barrel" evidence="2">
    <location>
        <begin position="936"/>
        <end position="1262"/>
    </location>
</feature>
<gene>
    <name evidence="3" type="ordered locus">AciX9_1275</name>
</gene>
<dbReference type="Proteomes" id="UP000000343">
    <property type="component" value="Chromosome"/>
</dbReference>
<evidence type="ECO:0000313" key="3">
    <source>
        <dbReference type="EMBL" id="ADW68337.1"/>
    </source>
</evidence>
<dbReference type="Gene3D" id="2.60.40.1120">
    <property type="entry name" value="Carboxypeptidase-like, regulatory domain"/>
    <property type="match status" value="1"/>
</dbReference>
<dbReference type="Pfam" id="PF13620">
    <property type="entry name" value="CarboxypepD_reg"/>
    <property type="match status" value="1"/>
</dbReference>
<feature type="domain" description="TonB-dependent transporter Oar-like beta-barrel" evidence="2">
    <location>
        <begin position="248"/>
        <end position="903"/>
    </location>
</feature>
<dbReference type="RefSeq" id="WP_013579660.1">
    <property type="nucleotide sequence ID" value="NC_015064.1"/>
</dbReference>
<dbReference type="SUPFAM" id="SSF49464">
    <property type="entry name" value="Carboxypeptidase regulatory domain-like"/>
    <property type="match status" value="1"/>
</dbReference>
<keyword evidence="4" id="KW-1185">Reference proteome</keyword>
<evidence type="ECO:0000313" key="4">
    <source>
        <dbReference type="Proteomes" id="UP000000343"/>
    </source>
</evidence>
<keyword evidence="1" id="KW-0732">Signal</keyword>
<feature type="chain" id="PRO_5003233692" description="TonB-dependent transporter Oar-like beta-barrel domain-containing protein" evidence="1">
    <location>
        <begin position="28"/>
        <end position="1269"/>
    </location>
</feature>
<dbReference type="STRING" id="1198114.AciX9_1275"/>
<dbReference type="PaxDb" id="1198114-AciX9_1275"/>
<dbReference type="eggNOG" id="COG1629">
    <property type="taxonomic scope" value="Bacteria"/>
</dbReference>